<reference evidence="2" key="1">
    <citation type="journal article" date="2017" name="Nat. Microbiol.">
        <title>Global analysis of biosynthetic gene clusters reveals vast potential of secondary metabolite production in Penicillium species.</title>
        <authorList>
            <person name="Nielsen J.C."/>
            <person name="Grijseels S."/>
            <person name="Prigent S."/>
            <person name="Ji B."/>
            <person name="Dainat J."/>
            <person name="Nielsen K.F."/>
            <person name="Frisvad J.C."/>
            <person name="Workman M."/>
            <person name="Nielsen J."/>
        </authorList>
    </citation>
    <scope>NUCLEOTIDE SEQUENCE [LARGE SCALE GENOMIC DNA]</scope>
    <source>
        <strain evidence="2">IBT 31811</strain>
    </source>
</reference>
<evidence type="ECO:0000313" key="1">
    <source>
        <dbReference type="EMBL" id="OQD78887.1"/>
    </source>
</evidence>
<protein>
    <submittedName>
        <fullName evidence="1">Uncharacterized protein</fullName>
    </submittedName>
</protein>
<keyword evidence="2" id="KW-1185">Reference proteome</keyword>
<dbReference type="Proteomes" id="UP000191672">
    <property type="component" value="Unassembled WGS sequence"/>
</dbReference>
<dbReference type="EMBL" id="MDYN01000074">
    <property type="protein sequence ID" value="OQD78887.1"/>
    <property type="molecule type" value="Genomic_DNA"/>
</dbReference>
<proteinExistence type="predicted"/>
<evidence type="ECO:0000313" key="2">
    <source>
        <dbReference type="Proteomes" id="UP000191672"/>
    </source>
</evidence>
<sequence length="298" mass="34276">MFNPTPLWVWRYDHNEFLIEYLLRNLEGGKSRPIQPFPSKDHVSLHKMDFVTGAIDFVTGATSSSMVQYFKPNRRTEFQIRNTSLDPKNPKDDMYLSMLEKKNSPSFDSQRLHQQLRKSFSKYITHSPNGRTAVDGWQFINPQEGGDLYNSNDKHGFIIDQGAASVSASASHQIVIMNSEECHNINTPSTGEIIVLLRWMLAAVKPQKNKSKLDSRKYAENCLFQHDIPVFRVLYGYFDNGLLRVAHTKAISFDDTQYEENMDSLLQWAWPIVCQDTSKPIPMQTIEESDETDQSDES</sequence>
<comment type="caution">
    <text evidence="1">The sequence shown here is derived from an EMBL/GenBank/DDBJ whole genome shotgun (WGS) entry which is preliminary data.</text>
</comment>
<organism evidence="1 2">
    <name type="scientific">Penicillium antarcticum</name>
    <dbReference type="NCBI Taxonomy" id="416450"/>
    <lineage>
        <taxon>Eukaryota</taxon>
        <taxon>Fungi</taxon>
        <taxon>Dikarya</taxon>
        <taxon>Ascomycota</taxon>
        <taxon>Pezizomycotina</taxon>
        <taxon>Eurotiomycetes</taxon>
        <taxon>Eurotiomycetidae</taxon>
        <taxon>Eurotiales</taxon>
        <taxon>Aspergillaceae</taxon>
        <taxon>Penicillium</taxon>
    </lineage>
</organism>
<accession>A0A1V6PQ76</accession>
<dbReference type="AlphaFoldDB" id="A0A1V6PQ76"/>
<gene>
    <name evidence="1" type="ORF">PENANT_c074G03480</name>
</gene>
<name>A0A1V6PQ76_9EURO</name>